<accession>A0A7S2TQB7</accession>
<reference evidence="2" key="1">
    <citation type="submission" date="2021-01" db="EMBL/GenBank/DDBJ databases">
        <authorList>
            <person name="Corre E."/>
            <person name="Pelletier E."/>
            <person name="Niang G."/>
            <person name="Scheremetjew M."/>
            <person name="Finn R."/>
            <person name="Kale V."/>
            <person name="Holt S."/>
            <person name="Cochrane G."/>
            <person name="Meng A."/>
            <person name="Brown T."/>
            <person name="Cohen L."/>
        </authorList>
    </citation>
    <scope>NUCLEOTIDE SEQUENCE</scope>
    <source>
        <strain evidence="2">CCMP622</strain>
    </source>
</reference>
<organism evidence="2">
    <name type="scientific">Lotharella oceanica</name>
    <dbReference type="NCBI Taxonomy" id="641309"/>
    <lineage>
        <taxon>Eukaryota</taxon>
        <taxon>Sar</taxon>
        <taxon>Rhizaria</taxon>
        <taxon>Cercozoa</taxon>
        <taxon>Chlorarachniophyceae</taxon>
        <taxon>Lotharella</taxon>
    </lineage>
</organism>
<feature type="compositionally biased region" description="Basic and acidic residues" evidence="1">
    <location>
        <begin position="65"/>
        <end position="77"/>
    </location>
</feature>
<name>A0A7S2TQB7_9EUKA</name>
<sequence length="171" mass="18480">MVGGEEKHVNIALPTPPEPIGAILDLPTVPQQRIEDRIREMAEAKLQPQWKQKKGAVVATAPPPPKEKASPDPEISKWRDEGGALVMEDDTRTPEVSPTDEWQDLGGAKVLKDDRPIRSNDNLGGQEVGGARVWVAKKKPPPSALGDDWIEVDGALVYKAGASKKANKGQS</sequence>
<proteinExistence type="predicted"/>
<evidence type="ECO:0000256" key="1">
    <source>
        <dbReference type="SAM" id="MobiDB-lite"/>
    </source>
</evidence>
<evidence type="ECO:0000313" key="2">
    <source>
        <dbReference type="EMBL" id="CAD9764235.1"/>
    </source>
</evidence>
<dbReference type="EMBL" id="HBHP01016238">
    <property type="protein sequence ID" value="CAD9764235.1"/>
    <property type="molecule type" value="Transcribed_RNA"/>
</dbReference>
<feature type="region of interest" description="Disordered" evidence="1">
    <location>
        <begin position="1"/>
        <end position="23"/>
    </location>
</feature>
<feature type="region of interest" description="Disordered" evidence="1">
    <location>
        <begin position="45"/>
        <end position="77"/>
    </location>
</feature>
<protein>
    <submittedName>
        <fullName evidence="2">Uncharacterized protein</fullName>
    </submittedName>
</protein>
<gene>
    <name evidence="2" type="ORF">LSP00402_LOCUS10056</name>
</gene>
<dbReference type="AlphaFoldDB" id="A0A7S2TQB7"/>